<proteinExistence type="predicted"/>
<gene>
    <name evidence="2" type="ORF">S01H4_07413</name>
</gene>
<reference evidence="2" key="1">
    <citation type="journal article" date="2014" name="Front. Microbiol.">
        <title>High frequency of phylogenetically diverse reductive dehalogenase-homologous genes in deep subseafloor sedimentary metagenomes.</title>
        <authorList>
            <person name="Kawai M."/>
            <person name="Futagami T."/>
            <person name="Toyoda A."/>
            <person name="Takaki Y."/>
            <person name="Nishi S."/>
            <person name="Hori S."/>
            <person name="Arai W."/>
            <person name="Tsubouchi T."/>
            <person name="Morono Y."/>
            <person name="Uchiyama I."/>
            <person name="Ito T."/>
            <person name="Fujiyama A."/>
            <person name="Inagaki F."/>
            <person name="Takami H."/>
        </authorList>
    </citation>
    <scope>NUCLEOTIDE SEQUENCE</scope>
    <source>
        <strain evidence="2">Expedition CK06-06</strain>
    </source>
</reference>
<dbReference type="InterPro" id="IPR036409">
    <property type="entry name" value="Aldolase_II/adducin_N_sf"/>
</dbReference>
<dbReference type="SUPFAM" id="SSF53639">
    <property type="entry name" value="AraD/HMP-PK domain-like"/>
    <property type="match status" value="1"/>
</dbReference>
<feature type="non-terminal residue" evidence="2">
    <location>
        <position position="1"/>
    </location>
</feature>
<dbReference type="PANTHER" id="PTHR40730">
    <property type="entry name" value="TRANSCRIPTIONAL REGULATOR PROTEIN-LIKE PROTEIN"/>
    <property type="match status" value="1"/>
</dbReference>
<feature type="domain" description="Thiamine-phosphate synthase ThiN" evidence="1">
    <location>
        <begin position="3"/>
        <end position="156"/>
    </location>
</feature>
<dbReference type="AlphaFoldDB" id="X0YYH7"/>
<dbReference type="Pfam" id="PF10120">
    <property type="entry name" value="ThiN"/>
    <property type="match status" value="1"/>
</dbReference>
<evidence type="ECO:0000259" key="1">
    <source>
        <dbReference type="Pfam" id="PF10120"/>
    </source>
</evidence>
<dbReference type="Gene3D" id="3.40.225.10">
    <property type="entry name" value="Class II aldolase/adducin N-terminal domain"/>
    <property type="match status" value="1"/>
</dbReference>
<sequence length="164" mass="17838">QIGSLIAEVHMNIGMALPYAAGTKDVAAIEGRIVKIGSCVRAIGRPEYGASGHVARTILAVREFDKDIRAGMNIRYSEEILSVCTDLGLVVSHYDRRKEPEEIKAKEGMTTYWGASEAVKRVGRIPDVIYHLGDWGKEPMITLVGKTAVQVANRATEIAQSLTA</sequence>
<dbReference type="EMBL" id="BART01002421">
    <property type="protein sequence ID" value="GAG61485.1"/>
    <property type="molecule type" value="Genomic_DNA"/>
</dbReference>
<evidence type="ECO:0000313" key="2">
    <source>
        <dbReference type="EMBL" id="GAG61485.1"/>
    </source>
</evidence>
<protein>
    <recommendedName>
        <fullName evidence="1">Thiamine-phosphate synthase ThiN domain-containing protein</fullName>
    </recommendedName>
</protein>
<accession>X0YYH7</accession>
<dbReference type="InterPro" id="IPR019293">
    <property type="entry name" value="ThiN"/>
</dbReference>
<dbReference type="PANTHER" id="PTHR40730:SF5">
    <property type="entry name" value="HTH CRO_C1-TYPE DOMAIN-CONTAINING PROTEIN"/>
    <property type="match status" value="1"/>
</dbReference>
<organism evidence="2">
    <name type="scientific">marine sediment metagenome</name>
    <dbReference type="NCBI Taxonomy" id="412755"/>
    <lineage>
        <taxon>unclassified sequences</taxon>
        <taxon>metagenomes</taxon>
        <taxon>ecological metagenomes</taxon>
    </lineage>
</organism>
<comment type="caution">
    <text evidence="2">The sequence shown here is derived from an EMBL/GenBank/DDBJ whole genome shotgun (WGS) entry which is preliminary data.</text>
</comment>
<name>X0YYH7_9ZZZZ</name>